<dbReference type="Proteomes" id="UP000033500">
    <property type="component" value="Unassembled WGS sequence"/>
</dbReference>
<proteinExistence type="predicted"/>
<accession>A0A0F4ST74</accession>
<dbReference type="AlphaFoldDB" id="A0A0F4ST74"/>
<organism evidence="1 2">
    <name type="scientific">Pseudomonas fluorescens</name>
    <dbReference type="NCBI Taxonomy" id="294"/>
    <lineage>
        <taxon>Bacteria</taxon>
        <taxon>Pseudomonadati</taxon>
        <taxon>Pseudomonadota</taxon>
        <taxon>Gammaproteobacteria</taxon>
        <taxon>Pseudomonadales</taxon>
        <taxon>Pseudomonadaceae</taxon>
        <taxon>Pseudomonas</taxon>
    </lineage>
</organism>
<comment type="caution">
    <text evidence="1">The sequence shown here is derived from an EMBL/GenBank/DDBJ whole genome shotgun (WGS) entry which is preliminary data.</text>
</comment>
<gene>
    <name evidence="1" type="ORF">VC34_27815</name>
</gene>
<dbReference type="RefSeq" id="WP_046049451.1">
    <property type="nucleotide sequence ID" value="NZ_LACD01000040.1"/>
</dbReference>
<reference evidence="1 2" key="1">
    <citation type="submission" date="2015-03" db="EMBL/GenBank/DDBJ databases">
        <title>Comparative genomics of Pseudomonas insights into diversity of traits involved in vanlence and defense.</title>
        <authorList>
            <person name="Qin Y."/>
        </authorList>
    </citation>
    <scope>NUCLEOTIDE SEQUENCE [LARGE SCALE GENOMIC DNA]</scope>
    <source>
        <strain evidence="1 2">C3</strain>
    </source>
</reference>
<name>A0A0F4ST74_PSEFL</name>
<dbReference type="PATRIC" id="fig|294.131.peg.4907"/>
<sequence length="71" mass="7726">MSLNPESKYPSRRSYVVKLRSDATPGTLVGRLENLVTGRQREFSSADELLESIDSDLTSAAGEHVADTDGE</sequence>
<protein>
    <submittedName>
        <fullName evidence="1">Uncharacterized protein</fullName>
    </submittedName>
</protein>
<dbReference type="EMBL" id="LACD01000040">
    <property type="protein sequence ID" value="KJZ34930.1"/>
    <property type="molecule type" value="Genomic_DNA"/>
</dbReference>
<evidence type="ECO:0000313" key="1">
    <source>
        <dbReference type="EMBL" id="KJZ34930.1"/>
    </source>
</evidence>
<evidence type="ECO:0000313" key="2">
    <source>
        <dbReference type="Proteomes" id="UP000033500"/>
    </source>
</evidence>